<comment type="caution">
    <text evidence="2">The sequence shown here is derived from an EMBL/GenBank/DDBJ whole genome shotgun (WGS) entry which is preliminary data.</text>
</comment>
<proteinExistence type="predicted"/>
<dbReference type="Gene3D" id="1.20.1170.10">
    <property type="match status" value="1"/>
</dbReference>
<sequence>MLSLYIFQLTSPRLFFPPLSRTDVIDSLEKEIDQLKKDYDKYVGLAFTGAVGGIIGIAITGGIFGAKAEKVRKDRNSKIQQKDDKSNDLKRKQQVQGILNQFATQFTDIGMRLLDAQQSLEHLDFLWTDIIARIDQSVDKWNQVKDSDMLLTFVTDLEGIVNPWKEVGDMSTDLGKVFDKAYEEFKKTYDS</sequence>
<dbReference type="SUPFAM" id="SSF58100">
    <property type="entry name" value="Bacterial hemolysins"/>
    <property type="match status" value="1"/>
</dbReference>
<reference evidence="2 3" key="1">
    <citation type="submission" date="2019-01" db="EMBL/GenBank/DDBJ databases">
        <title>Coherence of Microcystis species and biogeography revealed through population genomics.</title>
        <authorList>
            <person name="Perez-Carrascal O.M."/>
            <person name="Terrat Y."/>
            <person name="Giani A."/>
            <person name="Fortin N."/>
            <person name="Tromas N."/>
            <person name="Shapiro B.J."/>
        </authorList>
    </citation>
    <scope>NUCLEOTIDE SEQUENCE [LARGE SCALE GENOMIC DNA]</scope>
    <source>
        <strain evidence="2">Mf_QC_C_20070823_S10D</strain>
    </source>
</reference>
<accession>A0A552KRT1</accession>
<dbReference type="EMBL" id="SFAM01000117">
    <property type="protein sequence ID" value="TRV10682.1"/>
    <property type="molecule type" value="Genomic_DNA"/>
</dbReference>
<dbReference type="NCBIfam" id="NF033928">
    <property type="entry name" value="alph_xenorhab_A"/>
    <property type="match status" value="1"/>
</dbReference>
<dbReference type="Proteomes" id="UP000315868">
    <property type="component" value="Unassembled WGS sequence"/>
</dbReference>
<feature type="transmembrane region" description="Helical" evidence="1">
    <location>
        <begin position="42"/>
        <end position="66"/>
    </location>
</feature>
<name>A0A552KRT1_9CHRO</name>
<gene>
    <name evidence="2" type="ORF">EWV45_13205</name>
</gene>
<keyword evidence="1" id="KW-0812">Transmembrane</keyword>
<keyword evidence="1" id="KW-1133">Transmembrane helix</keyword>
<protein>
    <submittedName>
        <fullName evidence="2">Uncharacterized protein</fullName>
    </submittedName>
</protein>
<evidence type="ECO:0000313" key="2">
    <source>
        <dbReference type="EMBL" id="TRV10682.1"/>
    </source>
</evidence>
<keyword evidence="1" id="KW-0472">Membrane</keyword>
<organism evidence="2 3">
    <name type="scientific">Microcystis flos-aquae Mf_QC_C_20070823_S10D</name>
    <dbReference type="NCBI Taxonomy" id="2486236"/>
    <lineage>
        <taxon>Bacteria</taxon>
        <taxon>Bacillati</taxon>
        <taxon>Cyanobacteriota</taxon>
        <taxon>Cyanophyceae</taxon>
        <taxon>Oscillatoriophycideae</taxon>
        <taxon>Chroococcales</taxon>
        <taxon>Microcystaceae</taxon>
        <taxon>Microcystis</taxon>
    </lineage>
</organism>
<evidence type="ECO:0000313" key="3">
    <source>
        <dbReference type="Proteomes" id="UP000315868"/>
    </source>
</evidence>
<dbReference type="AlphaFoldDB" id="A0A552KRT1"/>
<evidence type="ECO:0000256" key="1">
    <source>
        <dbReference type="SAM" id="Phobius"/>
    </source>
</evidence>